<name>A0A9P4QLT7_9PLEO</name>
<dbReference type="Proteomes" id="UP000799444">
    <property type="component" value="Unassembled WGS sequence"/>
</dbReference>
<reference evidence="1" key="1">
    <citation type="journal article" date="2020" name="Stud. Mycol.">
        <title>101 Dothideomycetes genomes: a test case for predicting lifestyles and emergence of pathogens.</title>
        <authorList>
            <person name="Haridas S."/>
            <person name="Albert R."/>
            <person name="Binder M."/>
            <person name="Bloem J."/>
            <person name="Labutti K."/>
            <person name="Salamov A."/>
            <person name="Andreopoulos B."/>
            <person name="Baker S."/>
            <person name="Barry K."/>
            <person name="Bills G."/>
            <person name="Bluhm B."/>
            <person name="Cannon C."/>
            <person name="Castanera R."/>
            <person name="Culley D."/>
            <person name="Daum C."/>
            <person name="Ezra D."/>
            <person name="Gonzalez J."/>
            <person name="Henrissat B."/>
            <person name="Kuo A."/>
            <person name="Liang C."/>
            <person name="Lipzen A."/>
            <person name="Lutzoni F."/>
            <person name="Magnuson J."/>
            <person name="Mondo S."/>
            <person name="Nolan M."/>
            <person name="Ohm R."/>
            <person name="Pangilinan J."/>
            <person name="Park H.-J."/>
            <person name="Ramirez L."/>
            <person name="Alfaro M."/>
            <person name="Sun H."/>
            <person name="Tritt A."/>
            <person name="Yoshinaga Y."/>
            <person name="Zwiers L.-H."/>
            <person name="Turgeon B."/>
            <person name="Goodwin S."/>
            <person name="Spatafora J."/>
            <person name="Crous P."/>
            <person name="Grigoriev I."/>
        </authorList>
    </citation>
    <scope>NUCLEOTIDE SEQUENCE</scope>
    <source>
        <strain evidence="1">CBS 125425</strain>
    </source>
</reference>
<sequence length="175" mass="19458">MADFEALEVVAGVSGLSRTAKRLINRFHEAYKHYPHIKHALDNCSDELTRLIDIIYLIEDEDVLQTAGVVTALTKLQAVEVALLRHLKTLQQGELSRGNPKKIEDITKDLDRAKSDVCLQIQTAPVGLTFTTNDTVIADAKVINRIDSLLLRFIGKGQGLKIASLLSEWDLQAKK</sequence>
<organism evidence="1 2">
    <name type="scientific">Polyplosphaeria fusca</name>
    <dbReference type="NCBI Taxonomy" id="682080"/>
    <lineage>
        <taxon>Eukaryota</taxon>
        <taxon>Fungi</taxon>
        <taxon>Dikarya</taxon>
        <taxon>Ascomycota</taxon>
        <taxon>Pezizomycotina</taxon>
        <taxon>Dothideomycetes</taxon>
        <taxon>Pleosporomycetidae</taxon>
        <taxon>Pleosporales</taxon>
        <taxon>Tetraplosphaeriaceae</taxon>
        <taxon>Polyplosphaeria</taxon>
    </lineage>
</organism>
<evidence type="ECO:0000313" key="2">
    <source>
        <dbReference type="Proteomes" id="UP000799444"/>
    </source>
</evidence>
<dbReference type="OrthoDB" id="3559235at2759"/>
<evidence type="ECO:0000313" key="1">
    <source>
        <dbReference type="EMBL" id="KAF2727181.1"/>
    </source>
</evidence>
<dbReference type="AlphaFoldDB" id="A0A9P4QLT7"/>
<accession>A0A9P4QLT7</accession>
<keyword evidence="2" id="KW-1185">Reference proteome</keyword>
<protein>
    <submittedName>
        <fullName evidence="1">Uncharacterized protein</fullName>
    </submittedName>
</protein>
<proteinExistence type="predicted"/>
<comment type="caution">
    <text evidence="1">The sequence shown here is derived from an EMBL/GenBank/DDBJ whole genome shotgun (WGS) entry which is preliminary data.</text>
</comment>
<gene>
    <name evidence="1" type="ORF">EJ04DRAFT_146081</name>
</gene>
<dbReference type="EMBL" id="ML996349">
    <property type="protein sequence ID" value="KAF2727181.1"/>
    <property type="molecule type" value="Genomic_DNA"/>
</dbReference>